<accession>A0A9W2Z5S3</accession>
<dbReference type="PANTHER" id="PTHR46641:SF18">
    <property type="entry name" value="G-PROTEIN COUPLED RECEPTORS FAMILY 1 PROFILE DOMAIN-CONTAINING PROTEIN"/>
    <property type="match status" value="1"/>
</dbReference>
<feature type="transmembrane region" description="Helical" evidence="5">
    <location>
        <begin position="108"/>
        <end position="137"/>
    </location>
</feature>
<keyword evidence="2 5" id="KW-0812">Transmembrane</keyword>
<feature type="transmembrane region" description="Helical" evidence="5">
    <location>
        <begin position="31"/>
        <end position="51"/>
    </location>
</feature>
<dbReference type="PROSITE" id="PS50262">
    <property type="entry name" value="G_PROTEIN_RECEP_F1_2"/>
    <property type="match status" value="1"/>
</dbReference>
<protein>
    <submittedName>
        <fullName evidence="8">Uncharacterized protein LOC129923418</fullName>
    </submittedName>
</protein>
<evidence type="ECO:0000256" key="5">
    <source>
        <dbReference type="SAM" id="Phobius"/>
    </source>
</evidence>
<feature type="transmembrane region" description="Helical" evidence="5">
    <location>
        <begin position="208"/>
        <end position="234"/>
    </location>
</feature>
<feature type="transmembrane region" description="Helical" evidence="5">
    <location>
        <begin position="290"/>
        <end position="316"/>
    </location>
</feature>
<proteinExistence type="predicted"/>
<dbReference type="GO" id="GO:0004930">
    <property type="term" value="F:G protein-coupled receptor activity"/>
    <property type="evidence" value="ECO:0007669"/>
    <property type="project" value="InterPro"/>
</dbReference>
<name>A0A9W2Z5S3_BIOGL</name>
<dbReference type="InterPro" id="IPR052954">
    <property type="entry name" value="GPCR-Ligand_Int"/>
</dbReference>
<keyword evidence="7" id="KW-1185">Reference proteome</keyword>
<reference evidence="8" key="1">
    <citation type="submission" date="2025-08" db="UniProtKB">
        <authorList>
            <consortium name="RefSeq"/>
        </authorList>
    </citation>
    <scope>IDENTIFICATION</scope>
</reference>
<dbReference type="PANTHER" id="PTHR46641">
    <property type="entry name" value="FMRFAMIDE RECEPTOR-RELATED"/>
    <property type="match status" value="1"/>
</dbReference>
<keyword evidence="4 5" id="KW-0472">Membrane</keyword>
<comment type="subcellular location">
    <subcellularLocation>
        <location evidence="1">Membrane</location>
    </subcellularLocation>
</comment>
<evidence type="ECO:0000313" key="8">
    <source>
        <dbReference type="RefSeq" id="XP_055870271.1"/>
    </source>
</evidence>
<dbReference type="OrthoDB" id="9990906at2759"/>
<dbReference type="Gene3D" id="1.20.1070.10">
    <property type="entry name" value="Rhodopsin 7-helix transmembrane proteins"/>
    <property type="match status" value="1"/>
</dbReference>
<organism evidence="7 8">
    <name type="scientific">Biomphalaria glabrata</name>
    <name type="common">Bloodfluke planorb</name>
    <name type="synonym">Freshwater snail</name>
    <dbReference type="NCBI Taxonomy" id="6526"/>
    <lineage>
        <taxon>Eukaryota</taxon>
        <taxon>Metazoa</taxon>
        <taxon>Spiralia</taxon>
        <taxon>Lophotrochozoa</taxon>
        <taxon>Mollusca</taxon>
        <taxon>Gastropoda</taxon>
        <taxon>Heterobranchia</taxon>
        <taxon>Euthyneura</taxon>
        <taxon>Panpulmonata</taxon>
        <taxon>Hygrophila</taxon>
        <taxon>Lymnaeoidea</taxon>
        <taxon>Planorbidae</taxon>
        <taxon>Biomphalaria</taxon>
    </lineage>
</organism>
<sequence>MIVLNETDWSICQYENVTQLKLLTLQTMNCYVNPIVSILGFIANMMSIEILRRSGLSKPSNILLLGLVVSDSMSQLTTMNFAIILETFGPNWEYPELCGWQYGDGLNYFLFVFNIIFKFLGFWGQYVNTAVPVLIVVERFLAVFKPLTFRKIITRRKAITSVVFTYFMWLPWAITWMSMYRLHILLSKVMVMSNDVADINDVTAFNVFYFYICDIMTSWFPMTFVLFGCILTWVKVKMTLSQRKKLTSANQRVQWSNKTIRTLLTTCVIFTTTRIICSLMNYLIRGDEVLIAYIKIEFVNLVFLINSSSNFFVYVFSNRKLFIIFKQIIHLDKKE</sequence>
<keyword evidence="3 5" id="KW-1133">Transmembrane helix</keyword>
<feature type="domain" description="G-protein coupled receptors family 1 profile" evidence="6">
    <location>
        <begin position="43"/>
        <end position="314"/>
    </location>
</feature>
<dbReference type="InterPro" id="IPR000276">
    <property type="entry name" value="GPCR_Rhodpsn"/>
</dbReference>
<dbReference type="GeneID" id="129923418"/>
<evidence type="ECO:0000256" key="2">
    <source>
        <dbReference type="ARBA" id="ARBA00022692"/>
    </source>
</evidence>
<evidence type="ECO:0000256" key="4">
    <source>
        <dbReference type="ARBA" id="ARBA00023136"/>
    </source>
</evidence>
<evidence type="ECO:0000313" key="7">
    <source>
        <dbReference type="Proteomes" id="UP001165740"/>
    </source>
</evidence>
<evidence type="ECO:0000259" key="6">
    <source>
        <dbReference type="PROSITE" id="PS50262"/>
    </source>
</evidence>
<dbReference type="GO" id="GO:0016020">
    <property type="term" value="C:membrane"/>
    <property type="evidence" value="ECO:0007669"/>
    <property type="project" value="UniProtKB-SubCell"/>
</dbReference>
<dbReference type="AlphaFoldDB" id="A0A9W2Z5S3"/>
<evidence type="ECO:0000256" key="1">
    <source>
        <dbReference type="ARBA" id="ARBA00004370"/>
    </source>
</evidence>
<dbReference type="Proteomes" id="UP001165740">
    <property type="component" value="Chromosome 16"/>
</dbReference>
<dbReference type="RefSeq" id="XP_055870271.1">
    <property type="nucleotide sequence ID" value="XM_056014296.1"/>
</dbReference>
<dbReference type="InterPro" id="IPR017452">
    <property type="entry name" value="GPCR_Rhodpsn_7TM"/>
</dbReference>
<dbReference type="SUPFAM" id="SSF81321">
    <property type="entry name" value="Family A G protein-coupled receptor-like"/>
    <property type="match status" value="1"/>
</dbReference>
<gene>
    <name evidence="8" type="primary">LOC129923418</name>
</gene>
<evidence type="ECO:0000256" key="3">
    <source>
        <dbReference type="ARBA" id="ARBA00022989"/>
    </source>
</evidence>
<feature type="transmembrane region" description="Helical" evidence="5">
    <location>
        <begin position="158"/>
        <end position="180"/>
    </location>
</feature>
<dbReference type="Pfam" id="PF00001">
    <property type="entry name" value="7tm_1"/>
    <property type="match status" value="1"/>
</dbReference>
<feature type="transmembrane region" description="Helical" evidence="5">
    <location>
        <begin position="262"/>
        <end position="284"/>
    </location>
</feature>